<feature type="coiled-coil region" evidence="1">
    <location>
        <begin position="98"/>
        <end position="125"/>
    </location>
</feature>
<feature type="compositionally biased region" description="Basic residues" evidence="2">
    <location>
        <begin position="337"/>
        <end position="350"/>
    </location>
</feature>
<proteinExistence type="evidence at transcript level"/>
<organism evidence="3">
    <name type="scientific">Ceratitis capitata</name>
    <name type="common">Mediterranean fruit fly</name>
    <name type="synonym">Tephritis capitata</name>
    <dbReference type="NCBI Taxonomy" id="7213"/>
    <lineage>
        <taxon>Eukaryota</taxon>
        <taxon>Metazoa</taxon>
        <taxon>Ecdysozoa</taxon>
        <taxon>Arthropoda</taxon>
        <taxon>Hexapoda</taxon>
        <taxon>Insecta</taxon>
        <taxon>Pterygota</taxon>
        <taxon>Neoptera</taxon>
        <taxon>Endopterygota</taxon>
        <taxon>Diptera</taxon>
        <taxon>Brachycera</taxon>
        <taxon>Muscomorpha</taxon>
        <taxon>Tephritoidea</taxon>
        <taxon>Tephritidae</taxon>
        <taxon>Ceratitis</taxon>
        <taxon>Ceratitis</taxon>
    </lineage>
</organism>
<feature type="region of interest" description="Disordered" evidence="2">
    <location>
        <begin position="1354"/>
        <end position="1392"/>
    </location>
</feature>
<reference evidence="3" key="2">
    <citation type="journal article" date="2014" name="BMC Genomics">
        <title>A genomic perspective to assessing quality of mass-reared SIT flies used in Mediterranean fruit fly (Ceratitis capitata) eradication in California.</title>
        <authorList>
            <person name="Calla B."/>
            <person name="Hall B."/>
            <person name="Hou S."/>
            <person name="Geib S.M."/>
        </authorList>
    </citation>
    <scope>NUCLEOTIDE SEQUENCE</scope>
</reference>
<feature type="region of interest" description="Disordered" evidence="2">
    <location>
        <begin position="695"/>
        <end position="719"/>
    </location>
</feature>
<feature type="compositionally biased region" description="Acidic residues" evidence="2">
    <location>
        <begin position="1355"/>
        <end position="1371"/>
    </location>
</feature>
<evidence type="ECO:0000313" key="3">
    <source>
        <dbReference type="EMBL" id="JAB85124.1"/>
    </source>
</evidence>
<dbReference type="EMBL" id="GAMC01021431">
    <property type="protein sequence ID" value="JAB85124.1"/>
    <property type="molecule type" value="mRNA"/>
</dbReference>
<reference evidence="3" key="1">
    <citation type="submission" date="2013-07" db="EMBL/GenBank/DDBJ databases">
        <authorList>
            <person name="Geib S."/>
        </authorList>
    </citation>
    <scope>NUCLEOTIDE SEQUENCE</scope>
</reference>
<feature type="compositionally biased region" description="Polar residues" evidence="2">
    <location>
        <begin position="695"/>
        <end position="704"/>
    </location>
</feature>
<feature type="region of interest" description="Disordered" evidence="2">
    <location>
        <begin position="1552"/>
        <end position="1582"/>
    </location>
</feature>
<evidence type="ECO:0000256" key="2">
    <source>
        <dbReference type="SAM" id="MobiDB-lite"/>
    </source>
</evidence>
<evidence type="ECO:0000256" key="1">
    <source>
        <dbReference type="SAM" id="Coils"/>
    </source>
</evidence>
<feature type="coiled-coil region" evidence="1">
    <location>
        <begin position="925"/>
        <end position="978"/>
    </location>
</feature>
<sequence>MKYPKTVSTRAVNAISDWLVSRLEQLGVEAPHMYIRLLLSILQSTNDINDPTELNNLETFRASRKGGNRRNGEFEADAFKKFNAVQILKDIVSSEQEIATVEILIDELCAKLKDFERESESEDDDKLLSQLQNHQVFNNYQQQKAQQTKEVSAYSKSCNATCAIESVKVVNKPLATSSSSKSAKLEEKNSDSSEYFRAFPALNKEMEDSVNFWRRSAKWLPWPADKSQLNEAASTSSASSSTMSSNSCAENATKDVQNYPQDVATNAVNTINAQPINALDKKMGNEEKSITAAGSQQQMMSDDDAIINDEIVDEIVDENGDNASAYGACSAAYGAIKRKTKRTRRNRALSKGKTNQQNQRKNPTSGSNGGNGNKRTLSPSVWDTDFEGCWEMGRDLIKEFITSQNRNSRNRSTSESAVAYNKKNITKKAEAKAAGNEIDDNYSVVNKENTAINEKQHPQRTNEKAYSADSHGVDEHAEEGAVKPATPLPALIDISFCDYDDYDDTLATVSELTNDGPLVNLATGGEGATATATPKAAKRLYERELQTSDTQNDVQSDFAQYEAKFDSSVKALWKDAHSAADAQKGFPTFGNPFHTSGSGGHYSGPISLPTVAPFSQTLRNFWSNYYNHHFDLSRILPTGIVGSNSDDINVLKQNTESLNSAGANSNIAQVEETITAPTSDYFSMPSNLGEMKRGNNNTGCSESANAGLRRGGTIGEERKTPIAPFFPNSIWSTNAYSGGGDTDESFYFKVHNSGRQLSQNDSAACSNSETTEQLMHQNDAIATTSTGLPGSNSFTFTAPYTTSKWSEGINAGPAQVNSSAMLLTALPQQHMNQSNPYRTGTDCTDSSTSRATNWQHLAKGESKVDGQMHDTNAAGCSPCDSVSSEVTLPNHSTRSGFIAYSRIKTVLEYKFTKRNFESFLLEQIRNQAQQELALRREQLEAMHLEELMEEQEELEQKIKQQIRREEQQEKEQQQQKDAHPMEIVDESENLLTSEKTHFHPIKFYPDGHTFDICSELDVVEYERSSSGSLYFEHDRYLEYTRGDNFVVDDDHGIGASSNPLYANSNCEAATSANAKANKNTNKYNRNATKANRSKQNFVPRFRVKRNEIACQTDVDPPTARTPLNANSSTMLSGIAGGSLFTNYRTATRPHPLSLIFSNAAKNLKATAKNELVYSDTAEAFTRAIAHFQPPPPPLTTASNSAWLPIAADAGDHSWNAYRQRQQQNARSNARQNVNGNDAGSDEVDFYANFADYGDIVGYRGTVISANVDMNMPSLEQEWSMNQIHKRCREAGHMTVSGNNNGVECGAESVWDMCPACNNEIISIPANRLLRDELQLEGDEIMSDLRYMQDLYIGSADDDDVSDDDGGDDNADYDGRENDDNDVESVANTETSDSDWCVDEVTADAADEFEANPNVNDAMNSVDEEPTIRRHIDMGSSVANPNLNATINSIDDEIAFHRRADLRVNVANTNLNDTVNSIDEEPAMCCHTDMENNASNTNFSSTPEAIEKGPTESKNNAVNSNLNDTINTIDEELAFHCHADFATNAANPNINVDTNSIDEDPANRSRTDTIKNDDTAAEGSANNDSETMTVIQKVNRLIAELLRPDNNSVDGEQMDEVNANYGSNSAKGEEQPRSGEAGKVPTTQFRGNLWHTNGNERNIWQLNLSNSSGNSGGIISGASVHPLKLLRQYNVKTAETAVHADNESSAPATNGNANDKYHTEMMWEHENLARIWQSSTPLPPQLQPQANTAIMTIKNVSPLLTTDENQSENDVKTDIAEKNMRNLRANADASVAAAAANLQLAQEFMVKNSSHQNKVAAALTGAQLVDSALKIKAATRKRRHSASQNYFHAHFNSSGNGDTLTDAASHNLVMQNNNNKEIANLNSQILKSSLDDNCSTSAPSTNANDLSLQNFLNASLRFGAAAAVAAVAASKTNMNSDYSNNLCGANITFDCDSNAANGGNQTIITCQYHLTAIKPLGDAEADVDEFEVFTGNGNASTGGGTGRCGGVGDAAPFSNVIDKNPSILQHVTMTSRPLTR</sequence>
<dbReference type="OrthoDB" id="3247158at2759"/>
<gene>
    <name evidence="3" type="primary">K0232</name>
</gene>
<feature type="compositionally biased region" description="Polar residues" evidence="2">
    <location>
        <begin position="352"/>
        <end position="364"/>
    </location>
</feature>
<name>W8B5Q5_CERCA</name>
<protein>
    <submittedName>
        <fullName evidence="3">Uncharacterized protein KIAA0232</fullName>
    </submittedName>
</protein>
<feature type="region of interest" description="Disordered" evidence="2">
    <location>
        <begin position="337"/>
        <end position="381"/>
    </location>
</feature>
<feature type="region of interest" description="Disordered" evidence="2">
    <location>
        <begin position="1604"/>
        <end position="1643"/>
    </location>
</feature>
<feature type="compositionally biased region" description="Basic and acidic residues" evidence="2">
    <location>
        <begin position="1560"/>
        <end position="1573"/>
    </location>
</feature>
<accession>W8B5Q5</accession>
<keyword evidence="1" id="KW-0175">Coiled coil</keyword>